<dbReference type="AlphaFoldDB" id="A0AAD7H553"/>
<gene>
    <name evidence="1" type="ORF">B0H16DRAFT_1744341</name>
</gene>
<dbReference type="EMBL" id="JARKIB010000372">
    <property type="protein sequence ID" value="KAJ7712257.1"/>
    <property type="molecule type" value="Genomic_DNA"/>
</dbReference>
<comment type="caution">
    <text evidence="1">The sequence shown here is derived from an EMBL/GenBank/DDBJ whole genome shotgun (WGS) entry which is preliminary data.</text>
</comment>
<name>A0AAD7H553_9AGAR</name>
<protein>
    <submittedName>
        <fullName evidence="1">Uncharacterized protein</fullName>
    </submittedName>
</protein>
<sequence length="252" mass="27669">MARAASLHFHPRAVGSHRSLLSTRARWNPTAISRLRLRRARLNPTAHLSSARARWDLPANFPLPVCGGIPPPSLARAVGCRRHPLVSACAGESHCRILFYLVQRDPTATPRLPVRGWIPPPSPHLHLRGEISPPSLVYARAVGSRRRHLIYACSTESHRRPSFMRARVDPTAVPHLCAVGSGCRLSSFTCARAHPTANFPRATGGRISPPLPSFTRAQMDPTAIPSFTRVRVDTTAIPSFLRARVDPTAVSR</sequence>
<reference evidence="1" key="1">
    <citation type="submission" date="2023-03" db="EMBL/GenBank/DDBJ databases">
        <title>Massive genome expansion in bonnet fungi (Mycena s.s.) driven by repeated elements and novel gene families across ecological guilds.</title>
        <authorList>
            <consortium name="Lawrence Berkeley National Laboratory"/>
            <person name="Harder C.B."/>
            <person name="Miyauchi S."/>
            <person name="Viragh M."/>
            <person name="Kuo A."/>
            <person name="Thoen E."/>
            <person name="Andreopoulos B."/>
            <person name="Lu D."/>
            <person name="Skrede I."/>
            <person name="Drula E."/>
            <person name="Henrissat B."/>
            <person name="Morin E."/>
            <person name="Kohler A."/>
            <person name="Barry K."/>
            <person name="LaButti K."/>
            <person name="Morin E."/>
            <person name="Salamov A."/>
            <person name="Lipzen A."/>
            <person name="Mereny Z."/>
            <person name="Hegedus B."/>
            <person name="Baldrian P."/>
            <person name="Stursova M."/>
            <person name="Weitz H."/>
            <person name="Taylor A."/>
            <person name="Grigoriev I.V."/>
            <person name="Nagy L.G."/>
            <person name="Martin F."/>
            <person name="Kauserud H."/>
        </authorList>
    </citation>
    <scope>NUCLEOTIDE SEQUENCE</scope>
    <source>
        <strain evidence="1">CBHHK182m</strain>
    </source>
</reference>
<organism evidence="1 2">
    <name type="scientific">Mycena metata</name>
    <dbReference type="NCBI Taxonomy" id="1033252"/>
    <lineage>
        <taxon>Eukaryota</taxon>
        <taxon>Fungi</taxon>
        <taxon>Dikarya</taxon>
        <taxon>Basidiomycota</taxon>
        <taxon>Agaricomycotina</taxon>
        <taxon>Agaricomycetes</taxon>
        <taxon>Agaricomycetidae</taxon>
        <taxon>Agaricales</taxon>
        <taxon>Marasmiineae</taxon>
        <taxon>Mycenaceae</taxon>
        <taxon>Mycena</taxon>
    </lineage>
</organism>
<evidence type="ECO:0000313" key="2">
    <source>
        <dbReference type="Proteomes" id="UP001215598"/>
    </source>
</evidence>
<dbReference type="Proteomes" id="UP001215598">
    <property type="component" value="Unassembled WGS sequence"/>
</dbReference>
<keyword evidence="2" id="KW-1185">Reference proteome</keyword>
<proteinExistence type="predicted"/>
<evidence type="ECO:0000313" key="1">
    <source>
        <dbReference type="EMBL" id="KAJ7712257.1"/>
    </source>
</evidence>
<accession>A0AAD7H553</accession>